<proteinExistence type="predicted"/>
<evidence type="ECO:0000313" key="2">
    <source>
        <dbReference type="EMBL" id="RDX73682.1"/>
    </source>
</evidence>
<gene>
    <name evidence="2" type="ORF">CR513_46671</name>
</gene>
<reference evidence="2" key="1">
    <citation type="submission" date="2018-05" db="EMBL/GenBank/DDBJ databases">
        <title>Draft genome of Mucuna pruriens seed.</title>
        <authorList>
            <person name="Nnadi N.E."/>
            <person name="Vos R."/>
            <person name="Hasami M.H."/>
            <person name="Devisetty U.K."/>
            <person name="Aguiy J.C."/>
        </authorList>
    </citation>
    <scope>NUCLEOTIDE SEQUENCE [LARGE SCALE GENOMIC DNA]</scope>
    <source>
        <strain evidence="2">JCA_2017</strain>
    </source>
</reference>
<dbReference type="AlphaFoldDB" id="A0A371F5W3"/>
<feature type="non-terminal residue" evidence="2">
    <location>
        <position position="1"/>
    </location>
</feature>
<dbReference type="PROSITE" id="PS50088">
    <property type="entry name" value="ANK_REPEAT"/>
    <property type="match status" value="1"/>
</dbReference>
<dbReference type="PANTHER" id="PTHR32108:SF9">
    <property type="entry name" value="REVERSE TRANSCRIPTASE RNASE H-LIKE DOMAIN-CONTAINING PROTEIN"/>
    <property type="match status" value="1"/>
</dbReference>
<keyword evidence="3" id="KW-1185">Reference proteome</keyword>
<dbReference type="Proteomes" id="UP000257109">
    <property type="component" value="Unassembled WGS sequence"/>
</dbReference>
<dbReference type="EMBL" id="QJKJ01010437">
    <property type="protein sequence ID" value="RDX73682.1"/>
    <property type="molecule type" value="Genomic_DNA"/>
</dbReference>
<keyword evidence="1" id="KW-0040">ANK repeat</keyword>
<dbReference type="InterPro" id="IPR002110">
    <property type="entry name" value="Ankyrin_rpt"/>
</dbReference>
<name>A0A371F5W3_MUCPR</name>
<dbReference type="PANTHER" id="PTHR32108">
    <property type="entry name" value="DNA-DIRECTED RNA POLYMERASE SUBUNIT ALPHA"/>
    <property type="match status" value="1"/>
</dbReference>
<feature type="repeat" description="ANK" evidence="1">
    <location>
        <begin position="36"/>
        <end position="68"/>
    </location>
</feature>
<evidence type="ECO:0000313" key="3">
    <source>
        <dbReference type="Proteomes" id="UP000257109"/>
    </source>
</evidence>
<accession>A0A371F5W3</accession>
<sequence>MAQDIMPENFEGIINNITVSHHLSFSEDEVPIEGKSHNQPLYIAVKCSNYMIARLLIKNGSSLNVMPKDHFEQAVLNRLHPQTSSVVVMDIQPAYSCLLGRPWIHALGAVPSSLHQKKKKLIISTPLPVEYVEGDEEALETSFQALEIVGITSVEAKEEGSKLSRAAIMATKVLISNGFQPYKGLGMELDSIAEPVALQENPERSRLGYIGIAKERRPERRAQGKKWIQPDFYRHFTSGGIISQR</sequence>
<dbReference type="OrthoDB" id="1736143at2759"/>
<protein>
    <submittedName>
        <fullName evidence="2">Uncharacterized protein</fullName>
    </submittedName>
</protein>
<comment type="caution">
    <text evidence="2">The sequence shown here is derived from an EMBL/GenBank/DDBJ whole genome shotgun (WGS) entry which is preliminary data.</text>
</comment>
<organism evidence="2 3">
    <name type="scientific">Mucuna pruriens</name>
    <name type="common">Velvet bean</name>
    <name type="synonym">Dolichos pruriens</name>
    <dbReference type="NCBI Taxonomy" id="157652"/>
    <lineage>
        <taxon>Eukaryota</taxon>
        <taxon>Viridiplantae</taxon>
        <taxon>Streptophyta</taxon>
        <taxon>Embryophyta</taxon>
        <taxon>Tracheophyta</taxon>
        <taxon>Spermatophyta</taxon>
        <taxon>Magnoliopsida</taxon>
        <taxon>eudicotyledons</taxon>
        <taxon>Gunneridae</taxon>
        <taxon>Pentapetalae</taxon>
        <taxon>rosids</taxon>
        <taxon>fabids</taxon>
        <taxon>Fabales</taxon>
        <taxon>Fabaceae</taxon>
        <taxon>Papilionoideae</taxon>
        <taxon>50 kb inversion clade</taxon>
        <taxon>NPAAA clade</taxon>
        <taxon>indigoferoid/millettioid clade</taxon>
        <taxon>Phaseoleae</taxon>
        <taxon>Mucuna</taxon>
    </lineage>
</organism>
<evidence type="ECO:0000256" key="1">
    <source>
        <dbReference type="PROSITE-ProRule" id="PRU00023"/>
    </source>
</evidence>